<dbReference type="Pfam" id="PF10262">
    <property type="entry name" value="Rdx"/>
    <property type="match status" value="1"/>
</dbReference>
<protein>
    <recommendedName>
        <fullName evidence="5">Selenoprotein domain-containing protein</fullName>
    </recommendedName>
</protein>
<dbReference type="Gene3D" id="3.40.30.10">
    <property type="entry name" value="Glutaredoxin"/>
    <property type="match status" value="1"/>
</dbReference>
<evidence type="ECO:0000313" key="4">
    <source>
        <dbReference type="Proteomes" id="UP000653565"/>
    </source>
</evidence>
<dbReference type="Proteomes" id="UP000653565">
    <property type="component" value="Unassembled WGS sequence"/>
</dbReference>
<accession>A0A8H4HEJ3</accession>
<dbReference type="AlphaFoldDB" id="A0A8H4HEJ3"/>
<dbReference type="InterPro" id="IPR011893">
    <property type="entry name" value="Selenoprotein_Rdx-typ"/>
</dbReference>
<name>A0A8H4HEJ3_9EURO</name>
<evidence type="ECO:0000256" key="2">
    <source>
        <dbReference type="SAM" id="MobiDB-lite"/>
    </source>
</evidence>
<feature type="compositionally biased region" description="Low complexity" evidence="2">
    <location>
        <begin position="12"/>
        <end position="35"/>
    </location>
</feature>
<dbReference type="PANTHER" id="PTHR36417:SF2">
    <property type="entry name" value="SELENOPROTEIN DOMAIN PROTEIN (AFU_ORTHOLOGUE AFUA_1G05220)"/>
    <property type="match status" value="1"/>
</dbReference>
<evidence type="ECO:0000256" key="1">
    <source>
        <dbReference type="ARBA" id="ARBA00023284"/>
    </source>
</evidence>
<keyword evidence="4" id="KW-1185">Reference proteome</keyword>
<feature type="region of interest" description="Disordered" evidence="2">
    <location>
        <begin position="1"/>
        <end position="35"/>
    </location>
</feature>
<dbReference type="OrthoDB" id="60822at2759"/>
<gene>
    <name evidence="3" type="ORF">CNMCM6805_009822</name>
</gene>
<proteinExistence type="predicted"/>
<feature type="compositionally biased region" description="Pro residues" evidence="2">
    <location>
        <begin position="1"/>
        <end position="10"/>
    </location>
</feature>
<sequence length="169" mass="18400">MTEPTPPIEQHPPTSSTSTNTNPPPTTATTTAPTTTNLPRITIKYCTQCKWMLRAAYFAQELLSTFSTSLGEVALVPCTGGTFIVSITTASAASVSGAEGEAEVKESVLWDRRVDGGFPEVKVLKSRVRNVVEPQRDLGHTDRALRKENGDNQKQSQEKETEKCEDCQA</sequence>
<reference evidence="3" key="2">
    <citation type="submission" date="2020-04" db="EMBL/GenBank/DDBJ databases">
        <authorList>
            <person name="Santos R.A.C."/>
            <person name="Steenwyk J.L."/>
            <person name="Rivero-Menendez O."/>
            <person name="Mead M.E."/>
            <person name="Silva L.P."/>
            <person name="Bastos R.W."/>
            <person name="Alastruey-Izquierdo A."/>
            <person name="Goldman G.H."/>
            <person name="Rokas A."/>
        </authorList>
    </citation>
    <scope>NUCLEOTIDE SEQUENCE</scope>
    <source>
        <strain evidence="3">CNM-CM6805</strain>
    </source>
</reference>
<dbReference type="InterPro" id="IPR036249">
    <property type="entry name" value="Thioredoxin-like_sf"/>
</dbReference>
<dbReference type="EMBL" id="JAAAPX010000008">
    <property type="protein sequence ID" value="KAF4244037.1"/>
    <property type="molecule type" value="Genomic_DNA"/>
</dbReference>
<organism evidence="3 4">
    <name type="scientific">Aspergillus fumigatiaffinis</name>
    <dbReference type="NCBI Taxonomy" id="340414"/>
    <lineage>
        <taxon>Eukaryota</taxon>
        <taxon>Fungi</taxon>
        <taxon>Dikarya</taxon>
        <taxon>Ascomycota</taxon>
        <taxon>Pezizomycotina</taxon>
        <taxon>Eurotiomycetes</taxon>
        <taxon>Eurotiomycetidae</taxon>
        <taxon>Eurotiales</taxon>
        <taxon>Aspergillaceae</taxon>
        <taxon>Aspergillus</taxon>
        <taxon>Aspergillus subgen. Fumigati</taxon>
    </lineage>
</organism>
<dbReference type="SUPFAM" id="SSF52833">
    <property type="entry name" value="Thioredoxin-like"/>
    <property type="match status" value="1"/>
</dbReference>
<evidence type="ECO:0000313" key="3">
    <source>
        <dbReference type="EMBL" id="KAF4244037.1"/>
    </source>
</evidence>
<feature type="region of interest" description="Disordered" evidence="2">
    <location>
        <begin position="134"/>
        <end position="169"/>
    </location>
</feature>
<evidence type="ECO:0008006" key="5">
    <source>
        <dbReference type="Google" id="ProtNLM"/>
    </source>
</evidence>
<keyword evidence="1" id="KW-0676">Redox-active center</keyword>
<dbReference type="PANTHER" id="PTHR36417">
    <property type="entry name" value="SELENOPROTEIN DOMAIN PROTEIN (AFU_ORTHOLOGUE AFUA_1G05220)"/>
    <property type="match status" value="1"/>
</dbReference>
<reference evidence="3" key="1">
    <citation type="journal article" date="2020" name="bioRxiv">
        <title>Genomic and phenotypic heterogeneity of clinical isolates of the human pathogens Aspergillus fumigatus, Aspergillus lentulus and Aspergillus fumigatiaffinis.</title>
        <authorList>
            <person name="dos Santos R.A.C."/>
            <person name="Steenwyk J.L."/>
            <person name="Rivero-Menendez O."/>
            <person name="Mead M.E."/>
            <person name="Silva L.P."/>
            <person name="Bastos R.W."/>
            <person name="Alastruey-Izquierdo A."/>
            <person name="Goldman G.H."/>
            <person name="Rokas A."/>
        </authorList>
    </citation>
    <scope>NUCLEOTIDE SEQUENCE</scope>
    <source>
        <strain evidence="3">CNM-CM6805</strain>
    </source>
</reference>
<dbReference type="NCBIfam" id="TIGR02174">
    <property type="entry name" value="CXXU_selWTH"/>
    <property type="match status" value="1"/>
</dbReference>
<comment type="caution">
    <text evidence="3">The sequence shown here is derived from an EMBL/GenBank/DDBJ whole genome shotgun (WGS) entry which is preliminary data.</text>
</comment>